<dbReference type="AlphaFoldDB" id="A0A7Y6DYX4"/>
<evidence type="ECO:0008006" key="3">
    <source>
        <dbReference type="Google" id="ProtNLM"/>
    </source>
</evidence>
<comment type="caution">
    <text evidence="1">The sequence shown here is derived from an EMBL/GenBank/DDBJ whole genome shotgun (WGS) entry which is preliminary data.</text>
</comment>
<protein>
    <recommendedName>
        <fullName evidence="3">DUF91 domain-containing protein</fullName>
    </recommendedName>
</protein>
<sequence length="347" mass="38512">MLYDLTTGALQKVPPTTFAAEHILERTHLQAAVRDHIEVLGGDLLVIAEEFGDFEDAHRRIDLLCLDRSGRLVVVELKRTDGGGHMELQALRYAAMVSVMTFDDLVSTYARHKQRLGLESSDESSVRAAVLDWLGTGDEEPVIGREVAIVLASADFSQEVATTVLWLNEFYGMDIRCVRLSPYKHDGHLLLDVQQVIPLPEAEELVVRLKRREAAVRESRNDSHDLTRYAITTPGGETDPLPKRKAVQALVRALHELGVPPEQIATQLPAGRFLVVAGTPEGDELWSAFAQTYGRTPENRRRWFLDDPIIDSGQTWVLFSNWGTNTLETLRGLVSLAPGVVGFSAKA</sequence>
<reference evidence="1 2" key="1">
    <citation type="submission" date="2020-05" db="EMBL/GenBank/DDBJ databases">
        <title>Genome Sequencing of Type Strains.</title>
        <authorList>
            <person name="Lemaire J.F."/>
            <person name="Inderbitzin P."/>
            <person name="Gregorio O.A."/>
            <person name="Collins S.B."/>
            <person name="Wespe N."/>
            <person name="Knight-Connoni V."/>
        </authorList>
    </citation>
    <scope>NUCLEOTIDE SEQUENCE [LARGE SCALE GENOMIC DNA]</scope>
    <source>
        <strain evidence="1 2">ATCC 25174</strain>
    </source>
</reference>
<dbReference type="Gene3D" id="3.40.1350.10">
    <property type="match status" value="1"/>
</dbReference>
<gene>
    <name evidence="1" type="ORF">HP550_14475</name>
</gene>
<accession>A0A7Y6DYX4</accession>
<dbReference type="InterPro" id="IPR011856">
    <property type="entry name" value="tRNA_endonuc-like_dom_sf"/>
</dbReference>
<name>A0A7Y6DYX4_9CELL</name>
<proteinExistence type="predicted"/>
<dbReference type="GO" id="GO:0003676">
    <property type="term" value="F:nucleic acid binding"/>
    <property type="evidence" value="ECO:0007669"/>
    <property type="project" value="InterPro"/>
</dbReference>
<organism evidence="1 2">
    <name type="scientific">Cellulomonas humilata</name>
    <dbReference type="NCBI Taxonomy" id="144055"/>
    <lineage>
        <taxon>Bacteria</taxon>
        <taxon>Bacillati</taxon>
        <taxon>Actinomycetota</taxon>
        <taxon>Actinomycetes</taxon>
        <taxon>Micrococcales</taxon>
        <taxon>Cellulomonadaceae</taxon>
        <taxon>Cellulomonas</taxon>
    </lineage>
</organism>
<evidence type="ECO:0000313" key="2">
    <source>
        <dbReference type="Proteomes" id="UP000565724"/>
    </source>
</evidence>
<dbReference type="Proteomes" id="UP000565724">
    <property type="component" value="Unassembled WGS sequence"/>
</dbReference>
<dbReference type="EMBL" id="JABMCI010000067">
    <property type="protein sequence ID" value="NUU18459.1"/>
    <property type="molecule type" value="Genomic_DNA"/>
</dbReference>
<keyword evidence="2" id="KW-1185">Reference proteome</keyword>
<evidence type="ECO:0000313" key="1">
    <source>
        <dbReference type="EMBL" id="NUU18459.1"/>
    </source>
</evidence>
<dbReference type="RefSeq" id="WP_175348380.1">
    <property type="nucleotide sequence ID" value="NZ_JABMCI010000067.1"/>
</dbReference>